<organism evidence="2 3">
    <name type="scientific">Paenibacillus aurantius</name>
    <dbReference type="NCBI Taxonomy" id="2918900"/>
    <lineage>
        <taxon>Bacteria</taxon>
        <taxon>Bacillati</taxon>
        <taxon>Bacillota</taxon>
        <taxon>Bacilli</taxon>
        <taxon>Bacillales</taxon>
        <taxon>Paenibacillaceae</taxon>
        <taxon>Paenibacillus</taxon>
    </lineage>
</organism>
<reference evidence="2 3" key="1">
    <citation type="submission" date="2022-02" db="EMBL/GenBank/DDBJ databases">
        <title>Paenibacillus sp. MBLB1776 Whole Genome Shotgun Sequencing.</title>
        <authorList>
            <person name="Hwang C.Y."/>
            <person name="Cho E.-S."/>
            <person name="Seo M.-J."/>
        </authorList>
    </citation>
    <scope>NUCLEOTIDE SEQUENCE [LARGE SCALE GENOMIC DNA]</scope>
    <source>
        <strain evidence="2 3">MBLB1776</strain>
    </source>
</reference>
<sequence>MKTVLVTGYKAAELGIYSLKHEGIPIIKKALRKRIEALLDEGLEWVIVSGQWGVELWAAEAALELKEDHPQLRLAVITPFLEQEERWKDDKKECYQEVLRKADYVNSVSHKKYEGPWQFKETNKFLLRNSDGLLLVYDEDMEGSPRFLKELARSHAEHYEYPILTITAEDLQSTAEEQLPDFDGQEG</sequence>
<evidence type="ECO:0000313" key="3">
    <source>
        <dbReference type="Proteomes" id="UP001305702"/>
    </source>
</evidence>
<name>A0AA96LDJ5_9BACL</name>
<keyword evidence="3" id="KW-1185">Reference proteome</keyword>
<comment type="similarity">
    <text evidence="1">Belongs to the UPF0398 family.</text>
</comment>
<dbReference type="KEGG" id="paun:MJA45_21235"/>
<dbReference type="RefSeq" id="WP_315603900.1">
    <property type="nucleotide sequence ID" value="NZ_CP130318.1"/>
</dbReference>
<proteinExistence type="inferred from homology"/>
<dbReference type="PIRSF" id="PIRSF021290">
    <property type="entry name" value="DUF1273"/>
    <property type="match status" value="1"/>
</dbReference>
<dbReference type="Gene3D" id="3.40.50.450">
    <property type="match status" value="1"/>
</dbReference>
<dbReference type="NCBIfam" id="NF010181">
    <property type="entry name" value="PRK13660.1"/>
    <property type="match status" value="1"/>
</dbReference>
<dbReference type="SUPFAM" id="SSF102405">
    <property type="entry name" value="MCP/YpsA-like"/>
    <property type="match status" value="1"/>
</dbReference>
<dbReference type="Proteomes" id="UP001305702">
    <property type="component" value="Chromosome"/>
</dbReference>
<gene>
    <name evidence="2" type="ORF">MJA45_21235</name>
</gene>
<evidence type="ECO:0000256" key="1">
    <source>
        <dbReference type="HAMAP-Rule" id="MF_01575"/>
    </source>
</evidence>
<evidence type="ECO:0000313" key="2">
    <source>
        <dbReference type="EMBL" id="WNQ10126.1"/>
    </source>
</evidence>
<accession>A0AA96LDJ5</accession>
<dbReference type="PANTHER" id="PTHR38440:SF1">
    <property type="entry name" value="UPF0398 PROTEIN SPR0331"/>
    <property type="match status" value="1"/>
</dbReference>
<dbReference type="Pfam" id="PF06908">
    <property type="entry name" value="YpsA"/>
    <property type="match status" value="1"/>
</dbReference>
<dbReference type="PANTHER" id="PTHR38440">
    <property type="entry name" value="UPF0398 PROTEIN YPSA"/>
    <property type="match status" value="1"/>
</dbReference>
<dbReference type="EMBL" id="CP130318">
    <property type="protein sequence ID" value="WNQ10126.1"/>
    <property type="molecule type" value="Genomic_DNA"/>
</dbReference>
<dbReference type="HAMAP" id="MF_01575">
    <property type="entry name" value="UPF0398"/>
    <property type="match status" value="1"/>
</dbReference>
<dbReference type="InterPro" id="IPR010697">
    <property type="entry name" value="YspA"/>
</dbReference>
<protein>
    <recommendedName>
        <fullName evidence="1">UPF0398 protein MJA45_21235</fullName>
    </recommendedName>
</protein>
<dbReference type="AlphaFoldDB" id="A0AA96LDJ5"/>